<evidence type="ECO:0000313" key="2">
    <source>
        <dbReference type="EMBL" id="KAJ7200209.1"/>
    </source>
</evidence>
<protein>
    <submittedName>
        <fullName evidence="2">Uncharacterized protein</fullName>
    </submittedName>
</protein>
<dbReference type="AlphaFoldDB" id="A0AAD6Y939"/>
<organism evidence="2 3">
    <name type="scientific">Mycena pura</name>
    <dbReference type="NCBI Taxonomy" id="153505"/>
    <lineage>
        <taxon>Eukaryota</taxon>
        <taxon>Fungi</taxon>
        <taxon>Dikarya</taxon>
        <taxon>Basidiomycota</taxon>
        <taxon>Agaricomycotina</taxon>
        <taxon>Agaricomycetes</taxon>
        <taxon>Agaricomycetidae</taxon>
        <taxon>Agaricales</taxon>
        <taxon>Marasmiineae</taxon>
        <taxon>Mycenaceae</taxon>
        <taxon>Mycena</taxon>
    </lineage>
</organism>
<reference evidence="2" key="1">
    <citation type="submission" date="2023-03" db="EMBL/GenBank/DDBJ databases">
        <title>Massive genome expansion in bonnet fungi (Mycena s.s.) driven by repeated elements and novel gene families across ecological guilds.</title>
        <authorList>
            <consortium name="Lawrence Berkeley National Laboratory"/>
            <person name="Harder C.B."/>
            <person name="Miyauchi S."/>
            <person name="Viragh M."/>
            <person name="Kuo A."/>
            <person name="Thoen E."/>
            <person name="Andreopoulos B."/>
            <person name="Lu D."/>
            <person name="Skrede I."/>
            <person name="Drula E."/>
            <person name="Henrissat B."/>
            <person name="Morin E."/>
            <person name="Kohler A."/>
            <person name="Barry K."/>
            <person name="LaButti K."/>
            <person name="Morin E."/>
            <person name="Salamov A."/>
            <person name="Lipzen A."/>
            <person name="Mereny Z."/>
            <person name="Hegedus B."/>
            <person name="Baldrian P."/>
            <person name="Stursova M."/>
            <person name="Weitz H."/>
            <person name="Taylor A."/>
            <person name="Grigoriev I.V."/>
            <person name="Nagy L.G."/>
            <person name="Martin F."/>
            <person name="Kauserud H."/>
        </authorList>
    </citation>
    <scope>NUCLEOTIDE SEQUENCE</scope>
    <source>
        <strain evidence="2">9144</strain>
    </source>
</reference>
<dbReference type="Proteomes" id="UP001219525">
    <property type="component" value="Unassembled WGS sequence"/>
</dbReference>
<evidence type="ECO:0000256" key="1">
    <source>
        <dbReference type="SAM" id="MobiDB-lite"/>
    </source>
</evidence>
<name>A0AAD6Y939_9AGAR</name>
<accession>A0AAD6Y939</accession>
<gene>
    <name evidence="2" type="ORF">GGX14DRAFT_400895</name>
</gene>
<evidence type="ECO:0000313" key="3">
    <source>
        <dbReference type="Proteomes" id="UP001219525"/>
    </source>
</evidence>
<dbReference type="EMBL" id="JARJCW010000064">
    <property type="protein sequence ID" value="KAJ7200209.1"/>
    <property type="molecule type" value="Genomic_DNA"/>
</dbReference>
<sequence>MSTLPPPPKKRRNVPDAPGLATRSTNKDVRPAEAAGLVQRQRAILISVKSFLKRQERLTTKIHDDGAVRALFGWYPVFLLMMSDLNLPNTYKVFGSGLAFERARRNCSQLNAERVNNKHVSASAEALASAPFICVSLGFHLRQPAEIPALICQYGKPKAPAMSGGMAGKQRFGGTGFKVSVQFPAGLKLPKATLRVAQSRPSRA</sequence>
<feature type="region of interest" description="Disordered" evidence="1">
    <location>
        <begin position="1"/>
        <end position="33"/>
    </location>
</feature>
<proteinExistence type="predicted"/>
<keyword evidence="3" id="KW-1185">Reference proteome</keyword>
<comment type="caution">
    <text evidence="2">The sequence shown here is derived from an EMBL/GenBank/DDBJ whole genome shotgun (WGS) entry which is preliminary data.</text>
</comment>